<protein>
    <submittedName>
        <fullName evidence="1">Uncharacterized protein</fullName>
    </submittedName>
</protein>
<accession>A0A1M6RD86</accession>
<reference evidence="2" key="1">
    <citation type="submission" date="2016-11" db="EMBL/GenBank/DDBJ databases">
        <authorList>
            <person name="Varghese N."/>
            <person name="Submissions S."/>
        </authorList>
    </citation>
    <scope>NUCLEOTIDE SEQUENCE [LARGE SCALE GENOMIC DNA]</scope>
    <source>
        <strain evidence="2">DSM 26134</strain>
    </source>
</reference>
<name>A0A1M6RD86_REIAG</name>
<sequence length="49" mass="5848">MNDLQEIIHKITKTASPFFKDWSKTTGSNQVYFIKKLGHYCVMETQYLY</sequence>
<gene>
    <name evidence="1" type="ORF">SAMN04488028_104125</name>
</gene>
<organism evidence="1 2">
    <name type="scientific">Reichenbachiella agariperforans</name>
    <dbReference type="NCBI Taxonomy" id="156994"/>
    <lineage>
        <taxon>Bacteria</taxon>
        <taxon>Pseudomonadati</taxon>
        <taxon>Bacteroidota</taxon>
        <taxon>Cytophagia</taxon>
        <taxon>Cytophagales</taxon>
        <taxon>Reichenbachiellaceae</taxon>
        <taxon>Reichenbachiella</taxon>
    </lineage>
</organism>
<dbReference type="AlphaFoldDB" id="A0A1M6RD86"/>
<dbReference type="EMBL" id="FRAA01000004">
    <property type="protein sequence ID" value="SHK30360.1"/>
    <property type="molecule type" value="Genomic_DNA"/>
</dbReference>
<evidence type="ECO:0000313" key="2">
    <source>
        <dbReference type="Proteomes" id="UP000184474"/>
    </source>
</evidence>
<evidence type="ECO:0000313" key="1">
    <source>
        <dbReference type="EMBL" id="SHK30360.1"/>
    </source>
</evidence>
<dbReference type="Proteomes" id="UP000184474">
    <property type="component" value="Unassembled WGS sequence"/>
</dbReference>
<keyword evidence="2" id="KW-1185">Reference proteome</keyword>
<proteinExistence type="predicted"/>
<dbReference type="STRING" id="156994.SAMN04488028_104125"/>